<accession>A0A836H6F8</accession>
<keyword evidence="4" id="KW-0539">Nucleus</keyword>
<keyword evidence="2 5" id="KW-0853">WD repeat</keyword>
<dbReference type="InterPro" id="IPR040315">
    <property type="entry name" value="WDR46/Utp7"/>
</dbReference>
<dbReference type="Pfam" id="PF00400">
    <property type="entry name" value="WD40"/>
    <property type="match status" value="1"/>
</dbReference>
<dbReference type="AlphaFoldDB" id="A0A836H6F8"/>
<evidence type="ECO:0000259" key="7">
    <source>
        <dbReference type="SMART" id="SM01033"/>
    </source>
</evidence>
<reference evidence="9" key="1">
    <citation type="journal article" date="2021" name="Microbiol. Resour. Announc.">
        <title>LGAAP: Leishmaniinae Genome Assembly and Annotation Pipeline.</title>
        <authorList>
            <person name="Almutairi H."/>
            <person name="Urbaniak M.D."/>
            <person name="Bates M.D."/>
            <person name="Jariyapan N."/>
            <person name="Kwakye-Nuako G."/>
            <person name="Thomaz-Soccol V."/>
            <person name="Al-Salem W.S."/>
            <person name="Dillon R.J."/>
            <person name="Bates P.A."/>
            <person name="Gatherer D."/>
        </authorList>
    </citation>
    <scope>NUCLEOTIDE SEQUENCE [LARGE SCALE GENOMIC DNA]</scope>
</reference>
<feature type="domain" description="BING4 C-terminal" evidence="7">
    <location>
        <begin position="406"/>
        <end position="486"/>
    </location>
</feature>
<evidence type="ECO:0000256" key="6">
    <source>
        <dbReference type="SAM" id="MobiDB-lite"/>
    </source>
</evidence>
<comment type="caution">
    <text evidence="8">The sequence shown here is derived from an EMBL/GenBank/DDBJ whole genome shotgun (WGS) entry which is preliminary data.</text>
</comment>
<dbReference type="SMART" id="SM01033">
    <property type="entry name" value="BING4CT"/>
    <property type="match status" value="1"/>
</dbReference>
<dbReference type="Proteomes" id="UP000674143">
    <property type="component" value="Unassembled WGS sequence"/>
</dbReference>
<keyword evidence="9" id="KW-1185">Reference proteome</keyword>
<dbReference type="KEGG" id="loi:92360603"/>
<dbReference type="GO" id="GO:0030686">
    <property type="term" value="C:90S preribosome"/>
    <property type="evidence" value="ECO:0007669"/>
    <property type="project" value="TreeGrafter"/>
</dbReference>
<dbReference type="SMART" id="SM00320">
    <property type="entry name" value="WD40"/>
    <property type="match status" value="3"/>
</dbReference>
<dbReference type="SUPFAM" id="SSF50978">
    <property type="entry name" value="WD40 repeat-like"/>
    <property type="match status" value="1"/>
</dbReference>
<dbReference type="PROSITE" id="PS50294">
    <property type="entry name" value="WD_REPEATS_REGION"/>
    <property type="match status" value="1"/>
</dbReference>
<reference evidence="9" key="2">
    <citation type="journal article" date="2021" name="Sci. Data">
        <title>Chromosome-scale genome sequencing, assembly and annotation of six genomes from subfamily Leishmaniinae.</title>
        <authorList>
            <person name="Almutairi H."/>
            <person name="Urbaniak M.D."/>
            <person name="Bates M.D."/>
            <person name="Jariyapan N."/>
            <person name="Kwakye-Nuako G."/>
            <person name="Thomaz Soccol V."/>
            <person name="Al-Salem W.S."/>
            <person name="Dillon R.J."/>
            <person name="Bates P.A."/>
            <person name="Gatherer D."/>
        </authorList>
    </citation>
    <scope>NUCLEOTIDE SEQUENCE [LARGE SCALE GENOMIC DNA]</scope>
</reference>
<evidence type="ECO:0000256" key="5">
    <source>
        <dbReference type="PROSITE-ProRule" id="PRU00221"/>
    </source>
</evidence>
<dbReference type="Gene3D" id="2.130.10.10">
    <property type="entry name" value="YVTN repeat-like/Quinoprotein amine dehydrogenase"/>
    <property type="match status" value="1"/>
</dbReference>
<gene>
    <name evidence="8" type="ORF">LSCM4_04688</name>
</gene>
<dbReference type="FunFam" id="2.130.10.10:FF:001925">
    <property type="entry name" value="WD domain, G-beta repeat/BING4CT (NUC141) domain containing protein, putative"/>
    <property type="match status" value="1"/>
</dbReference>
<dbReference type="InterPro" id="IPR015943">
    <property type="entry name" value="WD40/YVTN_repeat-like_dom_sf"/>
</dbReference>
<dbReference type="EMBL" id="JAFHLR010000023">
    <property type="protein sequence ID" value="KAG5478455.1"/>
    <property type="molecule type" value="Genomic_DNA"/>
</dbReference>
<dbReference type="GeneID" id="92360603"/>
<organism evidence="8 9">
    <name type="scientific">Leishmania orientalis</name>
    <dbReference type="NCBI Taxonomy" id="2249476"/>
    <lineage>
        <taxon>Eukaryota</taxon>
        <taxon>Discoba</taxon>
        <taxon>Euglenozoa</taxon>
        <taxon>Kinetoplastea</taxon>
        <taxon>Metakinetoplastina</taxon>
        <taxon>Trypanosomatida</taxon>
        <taxon>Trypanosomatidae</taxon>
        <taxon>Leishmaniinae</taxon>
        <taxon>Leishmania</taxon>
    </lineage>
</organism>
<evidence type="ECO:0000256" key="2">
    <source>
        <dbReference type="ARBA" id="ARBA00022574"/>
    </source>
</evidence>
<dbReference type="PANTHER" id="PTHR14085:SF3">
    <property type="entry name" value="WD REPEAT-CONTAINING PROTEIN 46"/>
    <property type="match status" value="1"/>
</dbReference>
<evidence type="ECO:0000256" key="1">
    <source>
        <dbReference type="ARBA" id="ARBA00004604"/>
    </source>
</evidence>
<name>A0A836H6F8_9TRYP</name>
<dbReference type="GO" id="GO:0000462">
    <property type="term" value="P:maturation of SSU-rRNA from tricistronic rRNA transcript (SSU-rRNA, 5.8S rRNA, LSU-rRNA)"/>
    <property type="evidence" value="ECO:0007669"/>
    <property type="project" value="TreeGrafter"/>
</dbReference>
<feature type="region of interest" description="Disordered" evidence="6">
    <location>
        <begin position="657"/>
        <end position="687"/>
    </location>
</feature>
<protein>
    <recommendedName>
        <fullName evidence="7">BING4 C-terminal domain-containing protein</fullName>
    </recommendedName>
</protein>
<dbReference type="RefSeq" id="XP_067063116.1">
    <property type="nucleotide sequence ID" value="XM_067206669.1"/>
</dbReference>
<dbReference type="Pfam" id="PF08149">
    <property type="entry name" value="BING4CT"/>
    <property type="match status" value="1"/>
</dbReference>
<feature type="region of interest" description="Disordered" evidence="6">
    <location>
        <begin position="16"/>
        <end position="53"/>
    </location>
</feature>
<dbReference type="PROSITE" id="PS50082">
    <property type="entry name" value="WD_REPEATS_2"/>
    <property type="match status" value="1"/>
</dbReference>
<evidence type="ECO:0000313" key="9">
    <source>
        <dbReference type="Proteomes" id="UP000674143"/>
    </source>
</evidence>
<dbReference type="SMR" id="A0A836H6F8"/>
<feature type="repeat" description="WD" evidence="5">
    <location>
        <begin position="324"/>
        <end position="365"/>
    </location>
</feature>
<dbReference type="PANTHER" id="PTHR14085">
    <property type="entry name" value="WD-REPEAT PROTEIN BING4"/>
    <property type="match status" value="1"/>
</dbReference>
<proteinExistence type="predicted"/>
<dbReference type="InterPro" id="IPR001680">
    <property type="entry name" value="WD40_rpt"/>
</dbReference>
<sequence>MRAFFFLMYPLLHTPRPHAEELPGMPPVSSLASRSPRPAVTVTPRRGGAEQRPSKEVQELIDERTEELMKETAQHEKRFIQGRWVTDTAALRNRGARRREELNRQAPKKLAKVDMYYRMEEDNTGLLLDDHEVADRISQRDIANGVDLQTQRKRYSVVLDKLGPYKIDYSLNGTHLLLAGLRGHMANIRWKSFQLEGETQLKDRISDAIFLVDHSMTAAAQKKFVYMYTKEGTEMHILSKMAHMDRLGYLPKHMLLAATSSTYSTMQYIDISTGQEVGTKVPAIMRDPTSCLAVNPSNGVAATCDLRGVVKFWSPTVVDPLLQLKGHKGVIDDICFHPNGRFFLTLGGDHALKVWDCRTLRTLEEYAVTYSFHTLDISSSGFVALGGGTNVHIWKDMFTTAKPSSPYMKFGLGYGNIAEQVKFCPFEDVIGIGHSRGFTSLLIPGSGEANPDFYYANPHETERHRKERVVANLLDKLPPDTISMDIQVPGVNEKRLAEYNENLRLNRKARAIREKKMRRATKSLGETAPTGLLVGRDEEVDEELGYKEAPKTREIKSKQELQRERKMAKWDKKDSADKVRSKQTLRASRIVLRNRAQMARDARNGKYDEDALDAEEAGALAAASRAAKQHKKRDRQEAFELANDIRGQLRQDVDSDLQARPAQRRRRQQLQSGSNTDACGDEGHGSNSLAAAARTNAAFQRFLR</sequence>
<comment type="subcellular location">
    <subcellularLocation>
        <location evidence="1">Nucleus</location>
        <location evidence="1">Nucleolus</location>
    </subcellularLocation>
</comment>
<dbReference type="GO" id="GO:0032040">
    <property type="term" value="C:small-subunit processome"/>
    <property type="evidence" value="ECO:0007669"/>
    <property type="project" value="TreeGrafter"/>
</dbReference>
<dbReference type="InterPro" id="IPR036322">
    <property type="entry name" value="WD40_repeat_dom_sf"/>
</dbReference>
<evidence type="ECO:0000256" key="4">
    <source>
        <dbReference type="ARBA" id="ARBA00023242"/>
    </source>
</evidence>
<evidence type="ECO:0000313" key="8">
    <source>
        <dbReference type="EMBL" id="KAG5478455.1"/>
    </source>
</evidence>
<dbReference type="InterPro" id="IPR012952">
    <property type="entry name" value="BING4_C_dom"/>
</dbReference>
<keyword evidence="3" id="KW-0677">Repeat</keyword>
<evidence type="ECO:0000256" key="3">
    <source>
        <dbReference type="ARBA" id="ARBA00022737"/>
    </source>
</evidence>